<dbReference type="EMBL" id="FPBF01000012">
    <property type="protein sequence ID" value="SFU20013.1"/>
    <property type="molecule type" value="Genomic_DNA"/>
</dbReference>
<protein>
    <submittedName>
        <fullName evidence="1">Uncharacterized protein</fullName>
    </submittedName>
</protein>
<accession>A0A1I7E870</accession>
<gene>
    <name evidence="1" type="ORF">SAMN04489724_0215</name>
</gene>
<organism evidence="1 2">
    <name type="scientific">Algoriphagus locisalis</name>
    <dbReference type="NCBI Taxonomy" id="305507"/>
    <lineage>
        <taxon>Bacteria</taxon>
        <taxon>Pseudomonadati</taxon>
        <taxon>Bacteroidota</taxon>
        <taxon>Cytophagia</taxon>
        <taxon>Cytophagales</taxon>
        <taxon>Cyclobacteriaceae</taxon>
        <taxon>Algoriphagus</taxon>
    </lineage>
</organism>
<dbReference type="AlphaFoldDB" id="A0A1I7E870"/>
<keyword evidence="2" id="KW-1185">Reference proteome</keyword>
<sequence>MIITRKEFFDKNFTKKIGLWLELDSILIF</sequence>
<name>A0A1I7E870_9BACT</name>
<reference evidence="2" key="1">
    <citation type="submission" date="2016-10" db="EMBL/GenBank/DDBJ databases">
        <authorList>
            <person name="Varghese N."/>
            <person name="Submissions S."/>
        </authorList>
    </citation>
    <scope>NUCLEOTIDE SEQUENCE [LARGE SCALE GENOMIC DNA]</scope>
    <source>
        <strain evidence="2">DSM 23445</strain>
    </source>
</reference>
<evidence type="ECO:0000313" key="2">
    <source>
        <dbReference type="Proteomes" id="UP000199673"/>
    </source>
</evidence>
<dbReference type="STRING" id="305507.SAMN04489724_0215"/>
<evidence type="ECO:0000313" key="1">
    <source>
        <dbReference type="EMBL" id="SFU20013.1"/>
    </source>
</evidence>
<dbReference type="Proteomes" id="UP000199673">
    <property type="component" value="Unassembled WGS sequence"/>
</dbReference>
<proteinExistence type="predicted"/>